<keyword evidence="3" id="KW-1185">Reference proteome</keyword>
<comment type="caution">
    <text evidence="2">The sequence shown here is derived from an EMBL/GenBank/DDBJ whole genome shotgun (WGS) entry which is preliminary data.</text>
</comment>
<gene>
    <name evidence="2" type="ORF">GMARGA_LOCUS35123</name>
</gene>
<reference evidence="2 3" key="1">
    <citation type="submission" date="2021-06" db="EMBL/GenBank/DDBJ databases">
        <authorList>
            <person name="Kallberg Y."/>
            <person name="Tangrot J."/>
            <person name="Rosling A."/>
        </authorList>
    </citation>
    <scope>NUCLEOTIDE SEQUENCE [LARGE SCALE GENOMIC DNA]</scope>
    <source>
        <strain evidence="2 3">120-4 pot B 10/14</strain>
    </source>
</reference>
<evidence type="ECO:0000313" key="3">
    <source>
        <dbReference type="Proteomes" id="UP000789901"/>
    </source>
</evidence>
<proteinExistence type="predicted"/>
<accession>A0ABN7WU06</accession>
<evidence type="ECO:0000313" key="2">
    <source>
        <dbReference type="EMBL" id="CAG8840865.1"/>
    </source>
</evidence>
<sequence length="146" mass="16221">AFRKSFYNRRGSTSTNGEIEAAQEPIWDSNHEHENMQAEVTQQGATAELAKVAINVKSTHDIKGRTSFVLDDRSDKEIVVELSDTAKVAKEEDTHEEAEMVAEPSDPLRDELSNLYGTTENKENLLLVAVTKDINVEDVQASICSQ</sequence>
<evidence type="ECO:0000256" key="1">
    <source>
        <dbReference type="SAM" id="MobiDB-lite"/>
    </source>
</evidence>
<dbReference type="Proteomes" id="UP000789901">
    <property type="component" value="Unassembled WGS sequence"/>
</dbReference>
<dbReference type="EMBL" id="CAJVQB010063963">
    <property type="protein sequence ID" value="CAG8840865.1"/>
    <property type="molecule type" value="Genomic_DNA"/>
</dbReference>
<protein>
    <submittedName>
        <fullName evidence="2">11386_t:CDS:1</fullName>
    </submittedName>
</protein>
<feature type="region of interest" description="Disordered" evidence="1">
    <location>
        <begin position="1"/>
        <end position="23"/>
    </location>
</feature>
<feature type="non-terminal residue" evidence="2">
    <location>
        <position position="1"/>
    </location>
</feature>
<name>A0ABN7WU06_GIGMA</name>
<feature type="non-terminal residue" evidence="2">
    <location>
        <position position="146"/>
    </location>
</feature>
<organism evidence="2 3">
    <name type="scientific">Gigaspora margarita</name>
    <dbReference type="NCBI Taxonomy" id="4874"/>
    <lineage>
        <taxon>Eukaryota</taxon>
        <taxon>Fungi</taxon>
        <taxon>Fungi incertae sedis</taxon>
        <taxon>Mucoromycota</taxon>
        <taxon>Glomeromycotina</taxon>
        <taxon>Glomeromycetes</taxon>
        <taxon>Diversisporales</taxon>
        <taxon>Gigasporaceae</taxon>
        <taxon>Gigaspora</taxon>
    </lineage>
</organism>